<evidence type="ECO:0000256" key="1">
    <source>
        <dbReference type="ARBA" id="ARBA00022729"/>
    </source>
</evidence>
<evidence type="ECO:0000256" key="2">
    <source>
        <dbReference type="ARBA" id="ARBA00023136"/>
    </source>
</evidence>
<dbReference type="RefSeq" id="WP_182661604.1">
    <property type="nucleotide sequence ID" value="NZ_JACIVI010000001.1"/>
</dbReference>
<keyword evidence="3 4" id="KW-0998">Cell outer membrane</keyword>
<proteinExistence type="inferred from homology"/>
<dbReference type="InterPro" id="IPR018391">
    <property type="entry name" value="PQQ_b-propeller_rpt"/>
</dbReference>
<keyword evidence="7" id="KW-1185">Reference proteome</keyword>
<comment type="subcellular location">
    <subcellularLocation>
        <location evidence="4">Cell outer membrane</location>
        <topology evidence="4">Lipid-anchor</topology>
    </subcellularLocation>
</comment>
<comment type="function">
    <text evidence="4">Part of the outer membrane protein assembly complex, which is involved in assembly and insertion of beta-barrel proteins into the outer membrane.</text>
</comment>
<feature type="domain" description="Pyrrolo-quinoline quinone repeat" evidence="5">
    <location>
        <begin position="85"/>
        <end position="314"/>
    </location>
</feature>
<keyword evidence="2 4" id="KW-0472">Membrane</keyword>
<comment type="subunit">
    <text evidence="4">Part of the Bam complex.</text>
</comment>
<dbReference type="InterPro" id="IPR015943">
    <property type="entry name" value="WD40/YVTN_repeat-like_dom_sf"/>
</dbReference>
<dbReference type="GO" id="GO:0043165">
    <property type="term" value="P:Gram-negative-bacterium-type cell outer membrane assembly"/>
    <property type="evidence" value="ECO:0007669"/>
    <property type="project" value="UniProtKB-UniRule"/>
</dbReference>
<sequence length="391" mass="41412">MSLTRFCPKPGVRRLLAGVLSLAAAGLLAGCGSLFGSSAPKPAPLPTLPAQPVQLQLLWRDDLPSRRSPSQAVLAGDRYVVAGGDGRLAAYALADGRVLWRAHVRQELGASLGSDGLVAAVVTLDNELIVVREDRELWRTRLGSRVVTAPLVAGERVFVLTVDRQVLAFDALNGRALWTQQRAGAGEPLTLLKPGVLRAHRNLLVVGLGPRLVALDSLDGSVRWDLPLAAPRGTNEVERLADLVGPAGREGKVICARAFQSALGCVDADAGRLLWSKSGSGEEGTAVDAEQVYSVDANDRLMAWKRSGGEVRWSSESLLRRQLTAPVVVGRHLLVGDAQGYVHVFDRDSGQPVGRIATDGSAVDSPLSVAPGGTVLLSTRRGGVFALRLPR</sequence>
<dbReference type="SMART" id="SM00564">
    <property type="entry name" value="PQQ"/>
    <property type="match status" value="4"/>
</dbReference>
<dbReference type="PANTHER" id="PTHR34512">
    <property type="entry name" value="CELL SURFACE PROTEIN"/>
    <property type="match status" value="1"/>
</dbReference>
<dbReference type="PROSITE" id="PS51257">
    <property type="entry name" value="PROKAR_LIPOPROTEIN"/>
    <property type="match status" value="1"/>
</dbReference>
<dbReference type="PANTHER" id="PTHR34512:SF30">
    <property type="entry name" value="OUTER MEMBRANE PROTEIN ASSEMBLY FACTOR BAMB"/>
    <property type="match status" value="1"/>
</dbReference>
<dbReference type="AlphaFoldDB" id="A0A839HNC5"/>
<reference evidence="6 7" key="1">
    <citation type="submission" date="2020-08" db="EMBL/GenBank/DDBJ databases">
        <title>Aquariorum lacteus gen. nov., sp. nov., a new member of the family Comamonadaceae, isolated from freshwater aquarium.</title>
        <authorList>
            <person name="Chun S.-J."/>
        </authorList>
    </citation>
    <scope>NUCLEOTIDE SEQUENCE [LARGE SCALE GENOMIC DNA]</scope>
    <source>
        <strain evidence="6 7">SJAQ100</strain>
    </source>
</reference>
<evidence type="ECO:0000256" key="3">
    <source>
        <dbReference type="ARBA" id="ARBA00023237"/>
    </source>
</evidence>
<keyword evidence="4" id="KW-0564">Palmitate</keyword>
<evidence type="ECO:0000313" key="7">
    <source>
        <dbReference type="Proteomes" id="UP000586093"/>
    </source>
</evidence>
<dbReference type="Proteomes" id="UP000586093">
    <property type="component" value="Unassembled WGS sequence"/>
</dbReference>
<evidence type="ECO:0000256" key="4">
    <source>
        <dbReference type="HAMAP-Rule" id="MF_00923"/>
    </source>
</evidence>
<dbReference type="GO" id="GO:0009279">
    <property type="term" value="C:cell outer membrane"/>
    <property type="evidence" value="ECO:0007669"/>
    <property type="project" value="UniProtKB-SubCell"/>
</dbReference>
<keyword evidence="4" id="KW-0449">Lipoprotein</keyword>
<organism evidence="6 7">
    <name type="scientific">Aquariibacter albus</name>
    <dbReference type="NCBI Taxonomy" id="2759899"/>
    <lineage>
        <taxon>Bacteria</taxon>
        <taxon>Pseudomonadati</taxon>
        <taxon>Pseudomonadota</taxon>
        <taxon>Betaproteobacteria</taxon>
        <taxon>Burkholderiales</taxon>
        <taxon>Sphaerotilaceae</taxon>
        <taxon>Aquariibacter</taxon>
    </lineage>
</organism>
<dbReference type="InterPro" id="IPR017687">
    <property type="entry name" value="BamB"/>
</dbReference>
<name>A0A839HNC5_9BURK</name>
<dbReference type="Gene3D" id="2.130.10.10">
    <property type="entry name" value="YVTN repeat-like/Quinoprotein amine dehydrogenase"/>
    <property type="match status" value="1"/>
</dbReference>
<dbReference type="GO" id="GO:0051205">
    <property type="term" value="P:protein insertion into membrane"/>
    <property type="evidence" value="ECO:0007669"/>
    <property type="project" value="UniProtKB-UniRule"/>
</dbReference>
<protein>
    <recommendedName>
        <fullName evidence="4">Outer membrane protein assembly factor BamB</fullName>
    </recommendedName>
</protein>
<evidence type="ECO:0000259" key="5">
    <source>
        <dbReference type="Pfam" id="PF13360"/>
    </source>
</evidence>
<dbReference type="InterPro" id="IPR002372">
    <property type="entry name" value="PQQ_rpt_dom"/>
</dbReference>
<dbReference type="EMBL" id="JACIVI010000001">
    <property type="protein sequence ID" value="MBB1161098.1"/>
    <property type="molecule type" value="Genomic_DNA"/>
</dbReference>
<dbReference type="SUPFAM" id="SSF50998">
    <property type="entry name" value="Quinoprotein alcohol dehydrogenase-like"/>
    <property type="match status" value="1"/>
</dbReference>
<dbReference type="HAMAP" id="MF_00923">
    <property type="entry name" value="OM_assembly_BamB"/>
    <property type="match status" value="1"/>
</dbReference>
<keyword evidence="1 4" id="KW-0732">Signal</keyword>
<dbReference type="Pfam" id="PF13360">
    <property type="entry name" value="PQQ_2"/>
    <property type="match status" value="1"/>
</dbReference>
<evidence type="ECO:0000313" key="6">
    <source>
        <dbReference type="EMBL" id="MBB1161098.1"/>
    </source>
</evidence>
<accession>A0A839HNC5</accession>
<comment type="similarity">
    <text evidence="4">Belongs to the BamB family.</text>
</comment>
<comment type="caution">
    <text evidence="6">The sequence shown here is derived from an EMBL/GenBank/DDBJ whole genome shotgun (WGS) entry which is preliminary data.</text>
</comment>
<dbReference type="InterPro" id="IPR011047">
    <property type="entry name" value="Quinoprotein_ADH-like_sf"/>
</dbReference>
<gene>
    <name evidence="4" type="primary">bamB</name>
    <name evidence="6" type="ORF">H4F90_03765</name>
</gene>